<name>A0A0R3SSN4_HYMDI</name>
<feature type="compositionally biased region" description="Basic and acidic residues" evidence="1">
    <location>
        <begin position="79"/>
        <end position="90"/>
    </location>
</feature>
<evidence type="ECO:0000313" key="2">
    <source>
        <dbReference type="WBParaSite" id="HDID_0000832801-mRNA-1"/>
    </source>
</evidence>
<feature type="region of interest" description="Disordered" evidence="1">
    <location>
        <begin position="58"/>
        <end position="104"/>
    </location>
</feature>
<protein>
    <submittedName>
        <fullName evidence="2">RGS domain-containing protein</fullName>
    </submittedName>
</protein>
<proteinExistence type="predicted"/>
<dbReference type="WBParaSite" id="HDID_0000832801-mRNA-1">
    <property type="protein sequence ID" value="HDID_0000832801-mRNA-1"/>
    <property type="gene ID" value="HDID_0000832801"/>
</dbReference>
<feature type="compositionally biased region" description="Polar residues" evidence="1">
    <location>
        <begin position="91"/>
        <end position="102"/>
    </location>
</feature>
<organism evidence="2">
    <name type="scientific">Hymenolepis diminuta</name>
    <name type="common">Rat tapeworm</name>
    <dbReference type="NCBI Taxonomy" id="6216"/>
    <lineage>
        <taxon>Eukaryota</taxon>
        <taxon>Metazoa</taxon>
        <taxon>Spiralia</taxon>
        <taxon>Lophotrochozoa</taxon>
        <taxon>Platyhelminthes</taxon>
        <taxon>Cestoda</taxon>
        <taxon>Eucestoda</taxon>
        <taxon>Cyclophyllidea</taxon>
        <taxon>Hymenolepididae</taxon>
        <taxon>Hymenolepis</taxon>
    </lineage>
</organism>
<evidence type="ECO:0000256" key="1">
    <source>
        <dbReference type="SAM" id="MobiDB-lite"/>
    </source>
</evidence>
<accession>A0A0R3SSN4</accession>
<sequence>LSHIFIGDTLYSIFYRYYKIQYTFKNWCKKPIAYKRRSFRRSAGKTARVSSINTFSLTDSRSPTRKDTQSSFESICRLESSRESTKRLPEQNRQGRPSTVQPITEFDSPNLKVRAGTRKASESILDAVIKSETVALEVLILEEDNHTLVKRRKNFNEASSFLEGFGIIVVVVISRFTETDCSRTGRANTLRRREWESGIDPEGPSLKLAERLSRL</sequence>
<dbReference type="AlphaFoldDB" id="A0A0R3SSN4"/>
<reference evidence="2" key="1">
    <citation type="submission" date="2017-02" db="UniProtKB">
        <authorList>
            <consortium name="WormBaseParasite"/>
        </authorList>
    </citation>
    <scope>IDENTIFICATION</scope>
</reference>